<organism evidence="2">
    <name type="scientific">marine sediment metagenome</name>
    <dbReference type="NCBI Taxonomy" id="412755"/>
    <lineage>
        <taxon>unclassified sequences</taxon>
        <taxon>metagenomes</taxon>
        <taxon>ecological metagenomes</taxon>
    </lineage>
</organism>
<sequence length="231" mass="26782">RIEYIFSEKFNILDIGINDDCYDGFQFIDLSLGKGQKRKVTQERVVQSIKTDYNQNKEERTIIYEKNSIESVSADQSVISMMKESNETLKNIELYLKDLTLTMQNMPVNPISYGPPVSTSQRISGPGIERIKRSELPSLIQGRGSSAKLLVMKEMKTKFREITEKNNGFSVTDILKPMSEDELKAIVLNDEELKKKEEITINNQIKRFKKKQEQQEQKEKKIKLKKLNKPK</sequence>
<reference evidence="2" key="1">
    <citation type="journal article" date="2014" name="Front. Microbiol.">
        <title>High frequency of phylogenetically diverse reductive dehalogenase-homologous genes in deep subseafloor sedimentary metagenomes.</title>
        <authorList>
            <person name="Kawai M."/>
            <person name="Futagami T."/>
            <person name="Toyoda A."/>
            <person name="Takaki Y."/>
            <person name="Nishi S."/>
            <person name="Hori S."/>
            <person name="Arai W."/>
            <person name="Tsubouchi T."/>
            <person name="Morono Y."/>
            <person name="Uchiyama I."/>
            <person name="Ito T."/>
            <person name="Fujiyama A."/>
            <person name="Inagaki F."/>
            <person name="Takami H."/>
        </authorList>
    </citation>
    <scope>NUCLEOTIDE SEQUENCE</scope>
    <source>
        <strain evidence="2">Expedition CK06-06</strain>
    </source>
</reference>
<evidence type="ECO:0000313" key="2">
    <source>
        <dbReference type="EMBL" id="GAG70924.1"/>
    </source>
</evidence>
<dbReference type="AlphaFoldDB" id="X0ZND8"/>
<evidence type="ECO:0000256" key="1">
    <source>
        <dbReference type="SAM" id="MobiDB-lite"/>
    </source>
</evidence>
<feature type="compositionally biased region" description="Basic residues" evidence="1">
    <location>
        <begin position="220"/>
        <end position="231"/>
    </location>
</feature>
<protein>
    <submittedName>
        <fullName evidence="2">Uncharacterized protein</fullName>
    </submittedName>
</protein>
<proteinExistence type="predicted"/>
<comment type="caution">
    <text evidence="2">The sequence shown here is derived from an EMBL/GenBank/DDBJ whole genome shotgun (WGS) entry which is preliminary data.</text>
</comment>
<feature type="non-terminal residue" evidence="2">
    <location>
        <position position="1"/>
    </location>
</feature>
<accession>X0ZND8</accession>
<name>X0ZND8_9ZZZZ</name>
<gene>
    <name evidence="2" type="ORF">S01H4_08625</name>
</gene>
<dbReference type="EMBL" id="BART01002987">
    <property type="protein sequence ID" value="GAG70924.1"/>
    <property type="molecule type" value="Genomic_DNA"/>
</dbReference>
<feature type="region of interest" description="Disordered" evidence="1">
    <location>
        <begin position="207"/>
        <end position="231"/>
    </location>
</feature>